<accession>A0AAD5HD70</accession>
<dbReference type="Proteomes" id="UP001206595">
    <property type="component" value="Unassembled WGS sequence"/>
</dbReference>
<dbReference type="GeneID" id="75918426"/>
<reference evidence="2" key="2">
    <citation type="journal article" date="2022" name="Proc. Natl. Acad. Sci. U.S.A.">
        <title>Diploid-dominant life cycles characterize the early evolution of Fungi.</title>
        <authorList>
            <person name="Amses K.R."/>
            <person name="Simmons D.R."/>
            <person name="Longcore J.E."/>
            <person name="Mondo S.J."/>
            <person name="Seto K."/>
            <person name="Jeronimo G.H."/>
            <person name="Bonds A.E."/>
            <person name="Quandt C.A."/>
            <person name="Davis W.J."/>
            <person name="Chang Y."/>
            <person name="Federici B.A."/>
            <person name="Kuo A."/>
            <person name="LaButti K."/>
            <person name="Pangilinan J."/>
            <person name="Andreopoulos W."/>
            <person name="Tritt A."/>
            <person name="Riley R."/>
            <person name="Hundley H."/>
            <person name="Johnson J."/>
            <person name="Lipzen A."/>
            <person name="Barry K."/>
            <person name="Lang B.F."/>
            <person name="Cuomo C.A."/>
            <person name="Buchler N.E."/>
            <person name="Grigoriev I.V."/>
            <person name="Spatafora J.W."/>
            <person name="Stajich J.E."/>
            <person name="James T.Y."/>
        </authorList>
    </citation>
    <scope>NUCLEOTIDE SEQUENCE</scope>
    <source>
        <strain evidence="2">AG</strain>
    </source>
</reference>
<sequence length="181" mass="20407">MSLSPAVWPPVGHYRPSEYCLETGHRTAGFSIRQLEAPAIKKPINHHSHRRYPLYNHRSVSPDSLYYTHSTLSTPISKKSSRRSAFRRPLPKPDVSPVAFNSSPPPLYQFSTKSIDDTIHYEQEPIPQLASDQDILDDMENWTASTRTNTLSMAGLLSPPGSPLSSFDDLPPFEEDFVLFP</sequence>
<reference evidence="2" key="1">
    <citation type="submission" date="2021-06" db="EMBL/GenBank/DDBJ databases">
        <authorList>
            <consortium name="DOE Joint Genome Institute"/>
            <person name="Mondo S.J."/>
            <person name="Amses K.R."/>
            <person name="Simmons D.R."/>
            <person name="Longcore J.E."/>
            <person name="Seto K."/>
            <person name="Alves G.H."/>
            <person name="Bonds A.E."/>
            <person name="Quandt C.A."/>
            <person name="Davis W.J."/>
            <person name="Chang Y."/>
            <person name="Letcher P.M."/>
            <person name="Powell M.J."/>
            <person name="Kuo A."/>
            <person name="Labutti K."/>
            <person name="Pangilinan J."/>
            <person name="Andreopoulos W."/>
            <person name="Tritt A."/>
            <person name="Riley R."/>
            <person name="Hundley H."/>
            <person name="Johnson J."/>
            <person name="Lipzen A."/>
            <person name="Barry K."/>
            <person name="Berbee M.L."/>
            <person name="Buchler N.E."/>
            <person name="Grigoriev I.V."/>
            <person name="Spatafora J.W."/>
            <person name="Stajich J.E."/>
            <person name="James T.Y."/>
        </authorList>
    </citation>
    <scope>NUCLEOTIDE SEQUENCE</scope>
    <source>
        <strain evidence="2">AG</strain>
    </source>
</reference>
<name>A0AAD5HD70_UMBRA</name>
<gene>
    <name evidence="2" type="ORF">K450DRAFT_273384</name>
</gene>
<evidence type="ECO:0000256" key="1">
    <source>
        <dbReference type="SAM" id="MobiDB-lite"/>
    </source>
</evidence>
<feature type="region of interest" description="Disordered" evidence="1">
    <location>
        <begin position="78"/>
        <end position="98"/>
    </location>
</feature>
<dbReference type="AlphaFoldDB" id="A0AAD5HD70"/>
<comment type="caution">
    <text evidence="2">The sequence shown here is derived from an EMBL/GenBank/DDBJ whole genome shotgun (WGS) entry which is preliminary data.</text>
</comment>
<evidence type="ECO:0000313" key="2">
    <source>
        <dbReference type="EMBL" id="KAI8577878.1"/>
    </source>
</evidence>
<protein>
    <submittedName>
        <fullName evidence="2">Uncharacterized protein</fullName>
    </submittedName>
</protein>
<dbReference type="EMBL" id="MU620935">
    <property type="protein sequence ID" value="KAI8577878.1"/>
    <property type="molecule type" value="Genomic_DNA"/>
</dbReference>
<keyword evidence="3" id="KW-1185">Reference proteome</keyword>
<evidence type="ECO:0000313" key="3">
    <source>
        <dbReference type="Proteomes" id="UP001206595"/>
    </source>
</evidence>
<proteinExistence type="predicted"/>
<dbReference type="RefSeq" id="XP_051442882.1">
    <property type="nucleotide sequence ID" value="XM_051593084.1"/>
</dbReference>
<feature type="compositionally biased region" description="Basic residues" evidence="1">
    <location>
        <begin position="79"/>
        <end position="90"/>
    </location>
</feature>
<organism evidence="2 3">
    <name type="scientific">Umbelopsis ramanniana AG</name>
    <dbReference type="NCBI Taxonomy" id="1314678"/>
    <lineage>
        <taxon>Eukaryota</taxon>
        <taxon>Fungi</taxon>
        <taxon>Fungi incertae sedis</taxon>
        <taxon>Mucoromycota</taxon>
        <taxon>Mucoromycotina</taxon>
        <taxon>Umbelopsidomycetes</taxon>
        <taxon>Umbelopsidales</taxon>
        <taxon>Umbelopsidaceae</taxon>
        <taxon>Umbelopsis</taxon>
    </lineage>
</organism>